<accession>A0AAU9J890</accession>
<comment type="cofactor">
    <cofactor evidence="1 11 12">
        <name>FAD</name>
        <dbReference type="ChEBI" id="CHEBI:57692"/>
    </cofactor>
</comment>
<proteinExistence type="inferred from homology"/>
<comment type="similarity">
    <text evidence="12">Belongs to the flavoprotein pyridine nucleotide cytochrome reductase family.</text>
</comment>
<dbReference type="InterPro" id="IPR001834">
    <property type="entry name" value="CBR-like"/>
</dbReference>
<dbReference type="CDD" id="cd06183">
    <property type="entry name" value="cyt_b5_reduct_like"/>
    <property type="match status" value="1"/>
</dbReference>
<feature type="binding site" evidence="11">
    <location>
        <position position="93"/>
    </location>
    <ligand>
        <name>FAD</name>
        <dbReference type="ChEBI" id="CHEBI:57692"/>
    </ligand>
</feature>
<dbReference type="PROSITE" id="PS51384">
    <property type="entry name" value="FAD_FR"/>
    <property type="match status" value="1"/>
</dbReference>
<keyword evidence="6 11" id="KW-0274">FAD</keyword>
<dbReference type="GO" id="GO:0005741">
    <property type="term" value="C:mitochondrial outer membrane"/>
    <property type="evidence" value="ECO:0007669"/>
    <property type="project" value="UniProtKB-SubCell"/>
</dbReference>
<evidence type="ECO:0000256" key="12">
    <source>
        <dbReference type="RuleBase" id="RU361226"/>
    </source>
</evidence>
<evidence type="ECO:0000256" key="5">
    <source>
        <dbReference type="ARBA" id="ARBA00022787"/>
    </source>
</evidence>
<dbReference type="InterPro" id="IPR001709">
    <property type="entry name" value="Flavoprot_Pyr_Nucl_cyt_Rdtase"/>
</dbReference>
<keyword evidence="5" id="KW-0496">Mitochondrion</keyword>
<dbReference type="InterPro" id="IPR001433">
    <property type="entry name" value="OxRdtase_FAD/NAD-bd"/>
</dbReference>
<evidence type="ECO:0000256" key="10">
    <source>
        <dbReference type="ARBA" id="ARBA00023136"/>
    </source>
</evidence>
<feature type="binding site" evidence="11">
    <location>
        <position position="112"/>
    </location>
    <ligand>
        <name>FAD</name>
        <dbReference type="ChEBI" id="CHEBI:57692"/>
    </ligand>
</feature>
<organism evidence="15 16">
    <name type="scientific">Blepharisma stoltei</name>
    <dbReference type="NCBI Taxonomy" id="1481888"/>
    <lineage>
        <taxon>Eukaryota</taxon>
        <taxon>Sar</taxon>
        <taxon>Alveolata</taxon>
        <taxon>Ciliophora</taxon>
        <taxon>Postciliodesmatophora</taxon>
        <taxon>Heterotrichea</taxon>
        <taxon>Heterotrichida</taxon>
        <taxon>Blepharismidae</taxon>
        <taxon>Blepharisma</taxon>
    </lineage>
</organism>
<feature type="domain" description="FAD-binding FR-type" evidence="14">
    <location>
        <begin position="35"/>
        <end position="153"/>
    </location>
</feature>
<dbReference type="FunFam" id="3.40.50.80:FF:000019">
    <property type="entry name" value="NADH-cytochrome b5 reductase"/>
    <property type="match status" value="1"/>
</dbReference>
<dbReference type="Gene3D" id="3.40.50.80">
    <property type="entry name" value="Nucleotide-binding domain of ferredoxin-NADP reductase (FNR) module"/>
    <property type="match status" value="1"/>
</dbReference>
<reference evidence="15" key="1">
    <citation type="submission" date="2021-09" db="EMBL/GenBank/DDBJ databases">
        <authorList>
            <consortium name="AG Swart"/>
            <person name="Singh M."/>
            <person name="Singh A."/>
            <person name="Seah K."/>
            <person name="Emmerich C."/>
        </authorList>
    </citation>
    <scope>NUCLEOTIDE SEQUENCE</scope>
    <source>
        <strain evidence="15">ATCC30299</strain>
    </source>
</reference>
<feature type="binding site" evidence="11">
    <location>
        <position position="95"/>
    </location>
    <ligand>
        <name>FAD</name>
        <dbReference type="ChEBI" id="CHEBI:57692"/>
    </ligand>
</feature>
<dbReference type="PANTHER" id="PTHR19370">
    <property type="entry name" value="NADH-CYTOCHROME B5 REDUCTASE"/>
    <property type="match status" value="1"/>
</dbReference>
<dbReference type="FunFam" id="2.40.30.10:FF:000021">
    <property type="entry name" value="NADH-cytochrome b5 reductase"/>
    <property type="match status" value="1"/>
</dbReference>
<dbReference type="EC" id="1.6.2.2" evidence="12"/>
<dbReference type="PRINTS" id="PR00371">
    <property type="entry name" value="FPNCR"/>
</dbReference>
<sequence>MESWIFWLIGGILLGLAVLFLTRDKKEPVFLEGAKNWKQVTLVEAKQISPDSKIFVFSFGDPNLKLGLPLGQHVIFRANIPTAEHPEGEIVTRKYTPTSKIDQRGIIELPIKIYYKNVHPKFPEGGKMTQYLDSLKNGDKLEISGPKGRLTYLGNGNVDIEGAKFKVKHFGFIAGGTGITPCFQLIQNIIDNNEDITLSLVYGNRTEIDILLREKLEEFVNHGKLVVYYTLDIPADGWKYGKGFINEEMLKKYMPPASKDTIICHCGPSQMNRMVREQLKGLGFSEEQIFKF</sequence>
<keyword evidence="10 13" id="KW-0472">Membrane</keyword>
<comment type="caution">
    <text evidence="15">The sequence shown here is derived from an EMBL/GenBank/DDBJ whole genome shotgun (WGS) entry which is preliminary data.</text>
</comment>
<dbReference type="InterPro" id="IPR017927">
    <property type="entry name" value="FAD-bd_FR_type"/>
</dbReference>
<dbReference type="PRINTS" id="PR00406">
    <property type="entry name" value="CYTB5RDTASE"/>
</dbReference>
<feature type="binding site" evidence="11">
    <location>
        <position position="128"/>
    </location>
    <ligand>
        <name>FAD</name>
        <dbReference type="ChEBI" id="CHEBI:57692"/>
    </ligand>
</feature>
<dbReference type="GO" id="GO:0071949">
    <property type="term" value="F:FAD binding"/>
    <property type="evidence" value="ECO:0007669"/>
    <property type="project" value="TreeGrafter"/>
</dbReference>
<evidence type="ECO:0000256" key="4">
    <source>
        <dbReference type="ARBA" id="ARBA00022692"/>
    </source>
</evidence>
<dbReference type="Pfam" id="PF00970">
    <property type="entry name" value="FAD_binding_6"/>
    <property type="match status" value="1"/>
</dbReference>
<dbReference type="EMBL" id="CAJZBQ010000032">
    <property type="protein sequence ID" value="CAG9322447.1"/>
    <property type="molecule type" value="Genomic_DNA"/>
</dbReference>
<evidence type="ECO:0000256" key="8">
    <source>
        <dbReference type="ARBA" id="ARBA00023002"/>
    </source>
</evidence>
<gene>
    <name evidence="15" type="ORF">BSTOLATCC_MIC31580</name>
</gene>
<evidence type="ECO:0000256" key="7">
    <source>
        <dbReference type="ARBA" id="ARBA00022989"/>
    </source>
</evidence>
<dbReference type="InterPro" id="IPR039261">
    <property type="entry name" value="FNR_nucleotide-bd"/>
</dbReference>
<feature type="binding site" evidence="11">
    <location>
        <position position="180"/>
    </location>
    <ligand>
        <name>FAD</name>
        <dbReference type="ChEBI" id="CHEBI:57692"/>
    </ligand>
</feature>
<dbReference type="GO" id="GO:0090524">
    <property type="term" value="F:cytochrome-b5 reductase activity, acting on NADH"/>
    <property type="evidence" value="ECO:0007669"/>
    <property type="project" value="UniProtKB-EC"/>
</dbReference>
<keyword evidence="16" id="KW-1185">Reference proteome</keyword>
<keyword evidence="5" id="KW-1000">Mitochondrion outer membrane</keyword>
<dbReference type="Pfam" id="PF00175">
    <property type="entry name" value="NAD_binding_1"/>
    <property type="match status" value="1"/>
</dbReference>
<dbReference type="InterPro" id="IPR008333">
    <property type="entry name" value="Cbr1-like_FAD-bd_dom"/>
</dbReference>
<evidence type="ECO:0000256" key="9">
    <source>
        <dbReference type="ARBA" id="ARBA00023027"/>
    </source>
</evidence>
<evidence type="ECO:0000256" key="1">
    <source>
        <dbReference type="ARBA" id="ARBA00001974"/>
    </source>
</evidence>
<keyword evidence="8 12" id="KW-0560">Oxidoreductase</keyword>
<dbReference type="SUPFAM" id="SSF63380">
    <property type="entry name" value="Riboflavin synthase domain-like"/>
    <property type="match status" value="1"/>
</dbReference>
<name>A0AAU9J890_9CILI</name>
<dbReference type="PANTHER" id="PTHR19370:SF185">
    <property type="entry name" value="NADH-CYTOCHROME B5 REDUCTASE"/>
    <property type="match status" value="1"/>
</dbReference>
<feature type="binding site" evidence="11">
    <location>
        <position position="127"/>
    </location>
    <ligand>
        <name>FAD</name>
        <dbReference type="ChEBI" id="CHEBI:57692"/>
    </ligand>
</feature>
<evidence type="ECO:0000256" key="13">
    <source>
        <dbReference type="SAM" id="Phobius"/>
    </source>
</evidence>
<evidence type="ECO:0000256" key="3">
    <source>
        <dbReference type="ARBA" id="ARBA00022630"/>
    </source>
</evidence>
<evidence type="ECO:0000256" key="6">
    <source>
        <dbReference type="ARBA" id="ARBA00022827"/>
    </source>
</evidence>
<keyword evidence="9 12" id="KW-0520">NAD</keyword>
<evidence type="ECO:0000313" key="15">
    <source>
        <dbReference type="EMBL" id="CAG9322447.1"/>
    </source>
</evidence>
<feature type="transmembrane region" description="Helical" evidence="13">
    <location>
        <begin position="6"/>
        <end position="22"/>
    </location>
</feature>
<evidence type="ECO:0000256" key="11">
    <source>
        <dbReference type="PIRSR" id="PIRSR601834-1"/>
    </source>
</evidence>
<keyword evidence="3 11" id="KW-0285">Flavoprotein</keyword>
<keyword evidence="7 13" id="KW-1133">Transmembrane helix</keyword>
<dbReference type="Gene3D" id="2.40.30.10">
    <property type="entry name" value="Translation factors"/>
    <property type="match status" value="1"/>
</dbReference>
<protein>
    <recommendedName>
        <fullName evidence="12">NADH-cytochrome b5 reductase</fullName>
        <ecNumber evidence="12">1.6.2.2</ecNumber>
    </recommendedName>
</protein>
<keyword evidence="4 13" id="KW-0812">Transmembrane</keyword>
<comment type="subcellular location">
    <subcellularLocation>
        <location evidence="2">Mitochondrion outer membrane</location>
    </subcellularLocation>
</comment>
<evidence type="ECO:0000256" key="2">
    <source>
        <dbReference type="ARBA" id="ARBA00004294"/>
    </source>
</evidence>
<evidence type="ECO:0000313" key="16">
    <source>
        <dbReference type="Proteomes" id="UP001162131"/>
    </source>
</evidence>
<dbReference type="InterPro" id="IPR017938">
    <property type="entry name" value="Riboflavin_synthase-like_b-brl"/>
</dbReference>
<comment type="catalytic activity">
    <reaction evidence="12">
        <text>2 Fe(III)-[cytochrome b5] + NADH = 2 Fe(II)-[cytochrome b5] + NAD(+) + H(+)</text>
        <dbReference type="Rhea" id="RHEA:46680"/>
        <dbReference type="Rhea" id="RHEA-COMP:10438"/>
        <dbReference type="Rhea" id="RHEA-COMP:10439"/>
        <dbReference type="ChEBI" id="CHEBI:15378"/>
        <dbReference type="ChEBI" id="CHEBI:29033"/>
        <dbReference type="ChEBI" id="CHEBI:29034"/>
        <dbReference type="ChEBI" id="CHEBI:57540"/>
        <dbReference type="ChEBI" id="CHEBI:57945"/>
        <dbReference type="EC" id="1.6.2.2"/>
    </reaction>
</comment>
<evidence type="ECO:0000259" key="14">
    <source>
        <dbReference type="PROSITE" id="PS51384"/>
    </source>
</evidence>
<dbReference type="Proteomes" id="UP001162131">
    <property type="component" value="Unassembled WGS sequence"/>
</dbReference>
<dbReference type="AlphaFoldDB" id="A0AAU9J890"/>
<dbReference type="SUPFAM" id="SSF52343">
    <property type="entry name" value="Ferredoxin reductase-like, C-terminal NADP-linked domain"/>
    <property type="match status" value="1"/>
</dbReference>